<name>A0A4Q2KBU5_9FIRM</name>
<proteinExistence type="predicted"/>
<dbReference type="SUPFAM" id="SSF53850">
    <property type="entry name" value="Periplasmic binding protein-like II"/>
    <property type="match status" value="1"/>
</dbReference>
<evidence type="ECO:0000313" key="2">
    <source>
        <dbReference type="EMBL" id="RXZ61449.1"/>
    </source>
</evidence>
<evidence type="ECO:0000313" key="3">
    <source>
        <dbReference type="Proteomes" id="UP000291269"/>
    </source>
</evidence>
<evidence type="ECO:0008006" key="4">
    <source>
        <dbReference type="Google" id="ProtNLM"/>
    </source>
</evidence>
<feature type="signal peptide" evidence="1">
    <location>
        <begin position="1"/>
        <end position="21"/>
    </location>
</feature>
<dbReference type="EMBL" id="SDOZ01000002">
    <property type="protein sequence ID" value="RXZ61449.1"/>
    <property type="molecule type" value="Genomic_DNA"/>
</dbReference>
<keyword evidence="1" id="KW-0732">Signal</keyword>
<dbReference type="PANTHER" id="PTHR43649:SF12">
    <property type="entry name" value="DIACETYLCHITOBIOSE BINDING PROTEIN DASA"/>
    <property type="match status" value="1"/>
</dbReference>
<dbReference type="PROSITE" id="PS51257">
    <property type="entry name" value="PROKAR_LIPOPROTEIN"/>
    <property type="match status" value="1"/>
</dbReference>
<sequence length="505" mass="57029">MKKIICLLFALVFSCSVVMLAACNRGVEKLPEQNEDDIDYSQFDENTTARLKISIQSYDNEEALIRSVAEVFQKKYPNVTIDIDRMSGELTSTLMSYYNAEAAAPGTMPDIWFSTSFNMLALSKNEIMLNLDPYLNAATKQGLFDVNDYVAEYWTLGKNSFKDEQLMIPRSADRVVVHTNVEIIKKAQAWCTAQRVTDADFLAGAVGQSQWITEDYIKDPSAAVDLSARMYNGWTWEDYLYVLYWCRRYYDAQGLTAAKGNYLVDAYLNWEANYNPIFEAMGVTYFNEDGSFNTDEANWQKAMDMIKFLIEQGFSAPFSGGSAGFTGGKGVFLIHSQAMAITLNKLQALDQYANVEDFSEVFDIYTFPLIEYNNTPKIGAGIAGYSVYRNSANRELAVLFLLDVISAAGQSAMSDAGINYPSIRKDMQNTEAPWAAAYADYNMEAYIWGLEYTCATDYFLAHEPEYASDIMEAVQTMISSYCDGQKSLQVVMQNCHDDIEYYLMF</sequence>
<dbReference type="AlphaFoldDB" id="A0A4Q2KBU5"/>
<dbReference type="InterPro" id="IPR050490">
    <property type="entry name" value="Bact_solute-bd_prot1"/>
</dbReference>
<reference evidence="2 3" key="1">
    <citation type="journal article" date="2019" name="Gut">
        <title>Antibiotics-induced monodominance of a novel gut bacterial order.</title>
        <authorList>
            <person name="Hildebrand F."/>
            <person name="Moitinho-Silva L."/>
            <person name="Blasche S."/>
            <person name="Jahn M.T."/>
            <person name="Gossmann T.I."/>
            <person name="Heuerta-Cepas J."/>
            <person name="Hercog R."/>
            <person name="Luetge M."/>
            <person name="Bahram M."/>
            <person name="Pryszlak A."/>
            <person name="Alves R.J."/>
            <person name="Waszak S.M."/>
            <person name="Zhu A."/>
            <person name="Ye L."/>
            <person name="Costea P.I."/>
            <person name="Aalvink S."/>
            <person name="Belzer C."/>
            <person name="Forslund S.K."/>
            <person name="Sunagawa S."/>
            <person name="Hentschel U."/>
            <person name="Merten C."/>
            <person name="Patil K.R."/>
            <person name="Benes V."/>
            <person name="Bork P."/>
        </authorList>
    </citation>
    <scope>NUCLEOTIDE SEQUENCE [LARGE SCALE GENOMIC DNA]</scope>
    <source>
        <strain evidence="2 3">HDS1380</strain>
    </source>
</reference>
<keyword evidence="3" id="KW-1185">Reference proteome</keyword>
<dbReference type="OrthoDB" id="355435at2"/>
<comment type="caution">
    <text evidence="2">The sequence shown here is derived from an EMBL/GenBank/DDBJ whole genome shotgun (WGS) entry which is preliminary data.</text>
</comment>
<gene>
    <name evidence="2" type="ORF">ESZ91_03395</name>
</gene>
<protein>
    <recommendedName>
        <fullName evidence="4">Extracellular solute-binding protein</fullName>
    </recommendedName>
</protein>
<dbReference type="Gene3D" id="3.40.190.10">
    <property type="entry name" value="Periplasmic binding protein-like II"/>
    <property type="match status" value="1"/>
</dbReference>
<evidence type="ECO:0000256" key="1">
    <source>
        <dbReference type="SAM" id="SignalP"/>
    </source>
</evidence>
<dbReference type="Proteomes" id="UP000291269">
    <property type="component" value="Unassembled WGS sequence"/>
</dbReference>
<feature type="chain" id="PRO_5020284383" description="Extracellular solute-binding protein" evidence="1">
    <location>
        <begin position="22"/>
        <end position="505"/>
    </location>
</feature>
<dbReference type="RefSeq" id="WP_129224152.1">
    <property type="nucleotide sequence ID" value="NZ_SDOZ01000002.1"/>
</dbReference>
<accession>A0A4Q2KBU5</accession>
<dbReference type="PANTHER" id="PTHR43649">
    <property type="entry name" value="ARABINOSE-BINDING PROTEIN-RELATED"/>
    <property type="match status" value="1"/>
</dbReference>
<organism evidence="2 3">
    <name type="scientific">Candidatus Borkfalkia ceftriaxoniphila</name>
    <dbReference type="NCBI Taxonomy" id="2508949"/>
    <lineage>
        <taxon>Bacteria</taxon>
        <taxon>Bacillati</taxon>
        <taxon>Bacillota</taxon>
        <taxon>Clostridia</taxon>
        <taxon>Christensenellales</taxon>
        <taxon>Christensenellaceae</taxon>
        <taxon>Candidatus Borkfalkia</taxon>
    </lineage>
</organism>